<dbReference type="Proteomes" id="UP000234323">
    <property type="component" value="Unassembled WGS sequence"/>
</dbReference>
<name>A0A2I1GH10_9GLOM</name>
<dbReference type="EMBL" id="LLXI01000420">
    <property type="protein sequence ID" value="PKY45907.1"/>
    <property type="molecule type" value="Genomic_DNA"/>
</dbReference>
<proteinExistence type="predicted"/>
<accession>A0A2I1GH10</accession>
<keyword evidence="2" id="KW-1185">Reference proteome</keyword>
<sequence>MSIFNKYQNIFFLFFYSNVHVKISSVDSTSTLSAEEIDDKVIYMEDLEKKKKSTWYMWRIGNKDIDELIQHSQLNALHYMKCLEWIPFIPFGKF</sequence>
<organism evidence="1 2">
    <name type="scientific">Rhizophagus irregularis</name>
    <dbReference type="NCBI Taxonomy" id="588596"/>
    <lineage>
        <taxon>Eukaryota</taxon>
        <taxon>Fungi</taxon>
        <taxon>Fungi incertae sedis</taxon>
        <taxon>Mucoromycota</taxon>
        <taxon>Glomeromycotina</taxon>
        <taxon>Glomeromycetes</taxon>
        <taxon>Glomerales</taxon>
        <taxon>Glomeraceae</taxon>
        <taxon>Rhizophagus</taxon>
    </lineage>
</organism>
<evidence type="ECO:0000313" key="1">
    <source>
        <dbReference type="EMBL" id="PKY45907.1"/>
    </source>
</evidence>
<protein>
    <submittedName>
        <fullName evidence="1">Uncharacterized protein</fullName>
    </submittedName>
</protein>
<evidence type="ECO:0000313" key="2">
    <source>
        <dbReference type="Proteomes" id="UP000234323"/>
    </source>
</evidence>
<reference evidence="1 2" key="1">
    <citation type="submission" date="2015-10" db="EMBL/GenBank/DDBJ databases">
        <title>Genome analyses suggest a sexual origin of heterokaryosis in a supposedly ancient asexual fungus.</title>
        <authorList>
            <person name="Ropars J."/>
            <person name="Sedzielewska K."/>
            <person name="Noel J."/>
            <person name="Charron P."/>
            <person name="Farinelli L."/>
            <person name="Marton T."/>
            <person name="Kruger M."/>
            <person name="Pelin A."/>
            <person name="Brachmann A."/>
            <person name="Corradi N."/>
        </authorList>
    </citation>
    <scope>NUCLEOTIDE SEQUENCE [LARGE SCALE GENOMIC DNA]</scope>
    <source>
        <strain evidence="1 2">A4</strain>
    </source>
</reference>
<comment type="caution">
    <text evidence="1">The sequence shown here is derived from an EMBL/GenBank/DDBJ whole genome shotgun (WGS) entry which is preliminary data.</text>
</comment>
<dbReference type="AlphaFoldDB" id="A0A2I1GH10"/>
<gene>
    <name evidence="1" type="ORF">RhiirA4_460622</name>
</gene>